<accession>A0A3E0M5D4</accession>
<evidence type="ECO:0000256" key="1">
    <source>
        <dbReference type="ARBA" id="ARBA00004613"/>
    </source>
</evidence>
<protein>
    <submittedName>
        <fullName evidence="3">Calcium-binding protein</fullName>
    </submittedName>
</protein>
<dbReference type="EMBL" id="QQWE01000006">
    <property type="protein sequence ID" value="REJ54925.1"/>
    <property type="molecule type" value="Genomic_DNA"/>
</dbReference>
<dbReference type="SUPFAM" id="SSF51120">
    <property type="entry name" value="beta-Roll"/>
    <property type="match status" value="5"/>
</dbReference>
<dbReference type="Pfam" id="PF00353">
    <property type="entry name" value="HemolysinCabind"/>
    <property type="match status" value="5"/>
</dbReference>
<comment type="caution">
    <text evidence="3">The sequence shown here is derived from an EMBL/GenBank/DDBJ whole genome shotgun (WGS) entry which is preliminary data.</text>
</comment>
<keyword evidence="2" id="KW-0964">Secreted</keyword>
<dbReference type="InterPro" id="IPR001343">
    <property type="entry name" value="Hemolysn_Ca-bd"/>
</dbReference>
<dbReference type="PANTHER" id="PTHR38340:SF1">
    <property type="entry name" value="S-LAYER PROTEIN"/>
    <property type="match status" value="1"/>
</dbReference>
<dbReference type="InterPro" id="IPR018511">
    <property type="entry name" value="Hemolysin-typ_Ca-bd_CS"/>
</dbReference>
<reference evidence="3 4" key="1">
    <citation type="submission" date="2017-08" db="EMBL/GenBank/DDBJ databases">
        <title>Functional genomic and metabolic studies of the symbiotic interactions of six Microcystis-dominated communities.</title>
        <authorList>
            <person name="Li Q."/>
            <person name="Lin F."/>
        </authorList>
    </citation>
    <scope>NUCLEOTIDE SEQUENCE [LARGE SCALE GENOMIC DNA]</scope>
    <source>
        <strain evidence="3">DA14</strain>
    </source>
</reference>
<dbReference type="PRINTS" id="PR00313">
    <property type="entry name" value="CABNDNGRPT"/>
</dbReference>
<name>A0A3E0M5D4_MICAE</name>
<dbReference type="AlphaFoldDB" id="A0A3E0M5D4"/>
<dbReference type="PANTHER" id="PTHR38340">
    <property type="entry name" value="S-LAYER PROTEIN"/>
    <property type="match status" value="1"/>
</dbReference>
<sequence>MPLVTGNGLNNTITPSSASAGVTGWYFGLWGDDTIYGYNGNDTINGGDGNDKLFGGTGDDLIDGGFGFDTIDGGLGNDTTSYAFYWGLINANLSTGVVSFPGNSVFTDTLISIENLIGTAGNDTIIGNTADNSLFGEAGNDSINGGDGNDKLFGGTGDDLIDGGFGFDTIDGGLGNDTTSYAFYSGPIDANLATGVVSFPGNSVFTDTLVSIENLIGTAGNDTIIGNTANNSLNGGAGNDSINGGDGNDKLFGGTGDDLIDGGFGFDTIDGGLGNDTTSYAFYSGPINANLATGLVSFPGNSVFTDRLISIENLIGTAGNDTIIGNTADNSLFGEAGNDSINGGDGNDKLFGGTGNDWIDGGFGFDTIDGGLGNDTTSYAFYWGPINANLSTGVVSFPGNSVFTDTLVSIENLIGTAGNDTITGNTADNSLFGEAGNDTINGGLGLDTLTGGAGNDFFRLDNVANRDLITDFSVPADTIILANSLDSTLTGAINPGIKGLLFNSGNVDGSVLDAAQFFQGVGFTGGALGDSSGIYVNTSNGDIWYNDSDVVDSYLIANVGAVAAAGMTNADFVYGV</sequence>
<gene>
    <name evidence="3" type="ORF">DWQ56_18280</name>
</gene>
<dbReference type="GO" id="GO:0005509">
    <property type="term" value="F:calcium ion binding"/>
    <property type="evidence" value="ECO:0007669"/>
    <property type="project" value="InterPro"/>
</dbReference>
<evidence type="ECO:0000313" key="4">
    <source>
        <dbReference type="Proteomes" id="UP000256301"/>
    </source>
</evidence>
<dbReference type="PROSITE" id="PS00330">
    <property type="entry name" value="HEMOLYSIN_CALCIUM"/>
    <property type="match status" value="12"/>
</dbReference>
<proteinExistence type="predicted"/>
<dbReference type="Gene3D" id="2.150.10.10">
    <property type="entry name" value="Serralysin-like metalloprotease, C-terminal"/>
    <property type="match status" value="5"/>
</dbReference>
<evidence type="ECO:0000313" key="3">
    <source>
        <dbReference type="EMBL" id="REJ54925.1"/>
    </source>
</evidence>
<organism evidence="3 4">
    <name type="scientific">Microcystis aeruginosa DA14</name>
    <dbReference type="NCBI Taxonomy" id="1987506"/>
    <lineage>
        <taxon>Bacteria</taxon>
        <taxon>Bacillati</taxon>
        <taxon>Cyanobacteriota</taxon>
        <taxon>Cyanophyceae</taxon>
        <taxon>Oscillatoriophycideae</taxon>
        <taxon>Chroococcales</taxon>
        <taxon>Microcystaceae</taxon>
        <taxon>Microcystis</taxon>
    </lineage>
</organism>
<dbReference type="GO" id="GO:0005576">
    <property type="term" value="C:extracellular region"/>
    <property type="evidence" value="ECO:0007669"/>
    <property type="project" value="UniProtKB-SubCell"/>
</dbReference>
<comment type="subcellular location">
    <subcellularLocation>
        <location evidence="1">Secreted</location>
    </subcellularLocation>
</comment>
<dbReference type="Proteomes" id="UP000256301">
    <property type="component" value="Unassembled WGS sequence"/>
</dbReference>
<dbReference type="InterPro" id="IPR011049">
    <property type="entry name" value="Serralysin-like_metalloprot_C"/>
</dbReference>
<evidence type="ECO:0000256" key="2">
    <source>
        <dbReference type="ARBA" id="ARBA00022525"/>
    </source>
</evidence>
<dbReference type="InterPro" id="IPR050557">
    <property type="entry name" value="RTX_toxin/Mannuronan_C5-epim"/>
</dbReference>